<protein>
    <submittedName>
        <fullName evidence="1">SinI family restriction endonuclease</fullName>
    </submittedName>
</protein>
<dbReference type="RefSeq" id="WP_166693902.1">
    <property type="nucleotide sequence ID" value="NZ_WAEL01000011.1"/>
</dbReference>
<reference evidence="1" key="1">
    <citation type="submission" date="2024-05" db="EMBL/GenBank/DDBJ databases">
        <authorList>
            <person name="Jung D.-H."/>
        </authorList>
    </citation>
    <scope>NUCLEOTIDE SEQUENCE</scope>
    <source>
        <strain evidence="1">JA-25</strain>
    </source>
</reference>
<organism evidence="1 2">
    <name type="scientific">Fibrivirga algicola</name>
    <dbReference type="NCBI Taxonomy" id="2950420"/>
    <lineage>
        <taxon>Bacteria</taxon>
        <taxon>Pseudomonadati</taxon>
        <taxon>Bacteroidota</taxon>
        <taxon>Cytophagia</taxon>
        <taxon>Cytophagales</taxon>
        <taxon>Spirosomataceae</taxon>
        <taxon>Fibrivirga</taxon>
    </lineage>
</organism>
<dbReference type="Proteomes" id="UP000606008">
    <property type="component" value="Unassembled WGS sequence"/>
</dbReference>
<name>A0ABX0QM33_9BACT</name>
<evidence type="ECO:0000313" key="1">
    <source>
        <dbReference type="EMBL" id="NID13369.1"/>
    </source>
</evidence>
<evidence type="ECO:0000313" key="2">
    <source>
        <dbReference type="Proteomes" id="UP000606008"/>
    </source>
</evidence>
<dbReference type="Pfam" id="PF09570">
    <property type="entry name" value="RE_SinI"/>
    <property type="match status" value="1"/>
</dbReference>
<keyword evidence="1" id="KW-0540">Nuclease</keyword>
<dbReference type="InterPro" id="IPR019070">
    <property type="entry name" value="Restrct_endonuc_II_SinI"/>
</dbReference>
<proteinExistence type="predicted"/>
<dbReference type="GO" id="GO:0004519">
    <property type="term" value="F:endonuclease activity"/>
    <property type="evidence" value="ECO:0007669"/>
    <property type="project" value="UniProtKB-KW"/>
</dbReference>
<sequence>MDLAKFNNHNIEDWVAYGRATLGAQWNTAIETILRVGHYNPNTLPSYKGKAFSGDVIQYNQYLDKWIENYTKGFKGRPSKMKGNPGGTVADSLIKMILGEKVKIKDDERLQAISEGHSLMMTTENLVGSLLEEYLSTKLEKDGWFCCWGSSLKSIDFCRKDNILLQIKNSDNSENSSSVSVRKDTDIKKWFRRFSKTDKHNWSELNELVGRNDLSEEDFRDFVVQTLRQNPDCLVVDNYEYLLKLGK</sequence>
<comment type="caution">
    <text evidence="1">The sequence shown here is derived from an EMBL/GenBank/DDBJ whole genome shotgun (WGS) entry which is preliminary data.</text>
</comment>
<accession>A0ABX0QM33</accession>
<keyword evidence="1" id="KW-0255">Endonuclease</keyword>
<dbReference type="EMBL" id="WAEL01000011">
    <property type="protein sequence ID" value="NID13369.1"/>
    <property type="molecule type" value="Genomic_DNA"/>
</dbReference>
<gene>
    <name evidence="1" type="ORF">F7231_24580</name>
</gene>
<keyword evidence="2" id="KW-1185">Reference proteome</keyword>
<keyword evidence="1" id="KW-0378">Hydrolase</keyword>